<feature type="domain" description="Copper amine oxidase N3-terminal" evidence="12">
    <location>
        <begin position="108"/>
        <end position="196"/>
    </location>
</feature>
<comment type="cofactor">
    <cofactor evidence="3">
        <name>Zn(2+)</name>
        <dbReference type="ChEBI" id="CHEBI:29105"/>
    </cofactor>
</comment>
<dbReference type="GO" id="GO:0008131">
    <property type="term" value="F:primary methylamine oxidase activity"/>
    <property type="evidence" value="ECO:0007669"/>
    <property type="project" value="InterPro"/>
</dbReference>
<comment type="cofactor">
    <cofactor evidence="1">
        <name>Cu cation</name>
        <dbReference type="ChEBI" id="CHEBI:23378"/>
    </cofactor>
</comment>
<evidence type="ECO:0000259" key="11">
    <source>
        <dbReference type="Pfam" id="PF01179"/>
    </source>
</evidence>
<dbReference type="GO" id="GO:0005507">
    <property type="term" value="F:copper ion binding"/>
    <property type="evidence" value="ECO:0007669"/>
    <property type="project" value="InterPro"/>
</dbReference>
<dbReference type="EMBL" id="CAFBLH010000062">
    <property type="protein sequence ID" value="CAB4877996.1"/>
    <property type="molecule type" value="Genomic_DNA"/>
</dbReference>
<reference evidence="13" key="1">
    <citation type="submission" date="2020-05" db="EMBL/GenBank/DDBJ databases">
        <authorList>
            <person name="Chiriac C."/>
            <person name="Salcher M."/>
            <person name="Ghai R."/>
            <person name="Kavagutti S V."/>
        </authorList>
    </citation>
    <scope>NUCLEOTIDE SEQUENCE</scope>
</reference>
<dbReference type="GO" id="GO:0048038">
    <property type="term" value="F:quinone binding"/>
    <property type="evidence" value="ECO:0007669"/>
    <property type="project" value="InterPro"/>
</dbReference>
<dbReference type="InterPro" id="IPR036460">
    <property type="entry name" value="Cu_amine_oxidase_C_sf"/>
</dbReference>
<keyword evidence="10" id="KW-0464">Manganese</keyword>
<evidence type="ECO:0000256" key="5">
    <source>
        <dbReference type="ARBA" id="ARBA00011738"/>
    </source>
</evidence>
<evidence type="ECO:0000256" key="2">
    <source>
        <dbReference type="ARBA" id="ARBA00001936"/>
    </source>
</evidence>
<comment type="similarity">
    <text evidence="4">Belongs to the copper/topaquinone oxidase family.</text>
</comment>
<evidence type="ECO:0000256" key="7">
    <source>
        <dbReference type="ARBA" id="ARBA00022772"/>
    </source>
</evidence>
<dbReference type="Gene3D" id="2.70.98.20">
    <property type="entry name" value="Copper amine oxidase, catalytic domain"/>
    <property type="match status" value="1"/>
</dbReference>
<dbReference type="InterPro" id="IPR000269">
    <property type="entry name" value="Cu_amine_oxidase"/>
</dbReference>
<dbReference type="GO" id="GO:0009308">
    <property type="term" value="P:amine metabolic process"/>
    <property type="evidence" value="ECO:0007669"/>
    <property type="project" value="InterPro"/>
</dbReference>
<evidence type="ECO:0000256" key="6">
    <source>
        <dbReference type="ARBA" id="ARBA00022723"/>
    </source>
</evidence>
<dbReference type="Pfam" id="PF01179">
    <property type="entry name" value="Cu_amine_oxid"/>
    <property type="match status" value="1"/>
</dbReference>
<dbReference type="PANTHER" id="PTHR10638">
    <property type="entry name" value="COPPER AMINE OXIDASE"/>
    <property type="match status" value="1"/>
</dbReference>
<proteinExistence type="inferred from homology"/>
<evidence type="ECO:0000256" key="10">
    <source>
        <dbReference type="ARBA" id="ARBA00023211"/>
    </source>
</evidence>
<accession>A0A6J7E4Z1</accession>
<evidence type="ECO:0000259" key="12">
    <source>
        <dbReference type="Pfam" id="PF02728"/>
    </source>
</evidence>
<evidence type="ECO:0000256" key="8">
    <source>
        <dbReference type="ARBA" id="ARBA00023002"/>
    </source>
</evidence>
<keyword evidence="9" id="KW-0186">Copper</keyword>
<dbReference type="AlphaFoldDB" id="A0A6J7E4Z1"/>
<gene>
    <name evidence="13" type="ORF">UFOPK3342_01370</name>
</gene>
<evidence type="ECO:0000256" key="9">
    <source>
        <dbReference type="ARBA" id="ARBA00023008"/>
    </source>
</evidence>
<keyword evidence="7" id="KW-0801">TPQ</keyword>
<dbReference type="InterPro" id="IPR015798">
    <property type="entry name" value="Cu_amine_oxidase_C"/>
</dbReference>
<dbReference type="Pfam" id="PF02728">
    <property type="entry name" value="Cu_amine_oxidN3"/>
    <property type="match status" value="1"/>
</dbReference>
<dbReference type="InterPro" id="IPR016182">
    <property type="entry name" value="Cu_amine_oxidase_N-reg"/>
</dbReference>
<organism evidence="13">
    <name type="scientific">freshwater metagenome</name>
    <dbReference type="NCBI Taxonomy" id="449393"/>
    <lineage>
        <taxon>unclassified sequences</taxon>
        <taxon>metagenomes</taxon>
        <taxon>ecological metagenomes</taxon>
    </lineage>
</organism>
<feature type="domain" description="Copper amine oxidase catalytic" evidence="11">
    <location>
        <begin position="218"/>
        <end position="619"/>
    </location>
</feature>
<comment type="subunit">
    <text evidence="5">Homodimer.</text>
</comment>
<evidence type="ECO:0000256" key="4">
    <source>
        <dbReference type="ARBA" id="ARBA00007983"/>
    </source>
</evidence>
<protein>
    <submittedName>
        <fullName evidence="13">Unannotated protein</fullName>
    </submittedName>
</protein>
<evidence type="ECO:0000313" key="13">
    <source>
        <dbReference type="EMBL" id="CAB4877996.1"/>
    </source>
</evidence>
<dbReference type="PANTHER" id="PTHR10638:SF86">
    <property type="entry name" value="COPPER AMINE OXIDASE 1-RELATED"/>
    <property type="match status" value="1"/>
</dbReference>
<dbReference type="NCBIfam" id="NF008559">
    <property type="entry name" value="PRK11504.1"/>
    <property type="match status" value="1"/>
</dbReference>
<keyword evidence="8" id="KW-0560">Oxidoreductase</keyword>
<comment type="cofactor">
    <cofactor evidence="2">
        <name>Mn(2+)</name>
        <dbReference type="ChEBI" id="CHEBI:29035"/>
    </cofactor>
</comment>
<evidence type="ECO:0000256" key="1">
    <source>
        <dbReference type="ARBA" id="ARBA00001935"/>
    </source>
</evidence>
<sequence>MSNFKHPLDPLSGEEQAEIVAHARRVWQLGDHHLFAMLQLEEPEKSFIKSFKQGDAFERYARVTIWDRKLAIVSEGVISTIGDVKSWKIIPGAKSPVLGLESEVAITVAREDSGVIKALAKRGITDVSTVHMETWPIGAQIPKHLDDGRRLIWTPMWHQPTPDANFYAHPINGLHAIVDIDAQVVVAIEDDDNIPIPQTPGPYRESQTGGSIKLKELMIHQPDGASFDLAGWKINWERWNFRIGFDQREGLVIHDVRFKDEASERTIAHRLSIAELVIPYGDPSQGAYRKNAFDTGEFGLGNFTNSLTLGCDCLGEITYLDASVTEGDGTVRTIKNAICMHEEDHGILWKHVDVDGHTEVRRGRRFVASSIVTVNNYEYGYFWYFYQDGSIEFEAKLTGIVLTLADTPGKDHPSATEIEPGLWAPYHQHILCARLDLDIDGPQNSVVEVESFAHPIGEKNPYGGAYETRETILENENNAQRLIDPMTSRFWKVINPNKKNHVGGHVGYKLIPGHTTFPLAHEESVLGKRAGFMYKHLWVTPNKEEERYPAGDYPFQHEGGAGLPEWTSANRSTENTDVVLWYVFGTNHIPRTEDWPVMPVERTGFHLKPSGFFRRSPAMDVAASESVEQQCH</sequence>
<dbReference type="SUPFAM" id="SSF54416">
    <property type="entry name" value="Amine oxidase N-terminal region"/>
    <property type="match status" value="2"/>
</dbReference>
<dbReference type="SUPFAM" id="SSF49998">
    <property type="entry name" value="Amine oxidase catalytic domain"/>
    <property type="match status" value="1"/>
</dbReference>
<dbReference type="InterPro" id="IPR015802">
    <property type="entry name" value="Cu_amine_oxidase_N3"/>
</dbReference>
<dbReference type="Gene3D" id="3.10.450.40">
    <property type="match status" value="2"/>
</dbReference>
<name>A0A6J7E4Z1_9ZZZZ</name>
<keyword evidence="6" id="KW-0479">Metal-binding</keyword>
<evidence type="ECO:0000256" key="3">
    <source>
        <dbReference type="ARBA" id="ARBA00001947"/>
    </source>
</evidence>